<comment type="caution">
    <text evidence="2">The sequence shown here is derived from an EMBL/GenBank/DDBJ whole genome shotgun (WGS) entry which is preliminary data.</text>
</comment>
<feature type="transmembrane region" description="Helical" evidence="1">
    <location>
        <begin position="401"/>
        <end position="420"/>
    </location>
</feature>
<gene>
    <name evidence="2" type="ORF">AF80_08120</name>
</gene>
<evidence type="ECO:0000313" key="3">
    <source>
        <dbReference type="Proteomes" id="UP000035154"/>
    </source>
</evidence>
<feature type="transmembrane region" description="Helical" evidence="1">
    <location>
        <begin position="12"/>
        <end position="33"/>
    </location>
</feature>
<protein>
    <recommendedName>
        <fullName evidence="4">CHASE2 domain-containing protein</fullName>
    </recommendedName>
</protein>
<proteinExistence type="predicted"/>
<dbReference type="RefSeq" id="WP_046998524.1">
    <property type="nucleotide sequence ID" value="NZ_JAIW01000057.1"/>
</dbReference>
<dbReference type="EMBL" id="JAIW01000057">
    <property type="protein sequence ID" value="KLE08800.1"/>
    <property type="molecule type" value="Genomic_DNA"/>
</dbReference>
<evidence type="ECO:0000313" key="2">
    <source>
        <dbReference type="EMBL" id="KLE08800.1"/>
    </source>
</evidence>
<sequence>MFNSIKLAFLKYYKFSFIKALFAALIFLIIHIFSNHEFIRKYAEDFSFDITNKYFINFNDKIFISPKIKVFVVDDKYLKSENLLNKYNEVIYGYTFPRDKIASFIEKLDSYVDSLNENIPKVLFIDYDMTYTTTNYNTELSIEDEKLINVLKKQRKYKIIFPKTNNQNFIENLDDPEIQKLISNKDIIFSSVGLIVSNDDINRRYSPYKEFEDKKYLNITLTIFNMFKDKKLEIEDLTKDDIVENRIIFRDYNKLNVNNDFSYYQSDWANLNKYSANFPLNMIIDEDFKNSIIFFGGSFSQDDVFKNESLLGISDLNGIDVQANALMTKFYLNGKLEKINIFLGLLLVLIIFFFIDLVIEIIFEIFSWQSNKISEFVILLILSGVILLLLSNYILVHYNLWFNWIVPFIIFQLIELAELFKLKSIFNKLKKGKK</sequence>
<evidence type="ECO:0008006" key="4">
    <source>
        <dbReference type="Google" id="ProtNLM"/>
    </source>
</evidence>
<keyword evidence="1" id="KW-0812">Transmembrane</keyword>
<dbReference type="PATRIC" id="fig|1447263.3.peg.1585"/>
<feature type="transmembrane region" description="Helical" evidence="1">
    <location>
        <begin position="341"/>
        <end position="363"/>
    </location>
</feature>
<name>A0A0G9KSR2_9BACT</name>
<organism evidence="2 3">
    <name type="scientific">Aliarcobacter butzleri L355</name>
    <dbReference type="NCBI Taxonomy" id="1447263"/>
    <lineage>
        <taxon>Bacteria</taxon>
        <taxon>Pseudomonadati</taxon>
        <taxon>Campylobacterota</taxon>
        <taxon>Epsilonproteobacteria</taxon>
        <taxon>Campylobacterales</taxon>
        <taxon>Arcobacteraceae</taxon>
        <taxon>Aliarcobacter</taxon>
    </lineage>
</organism>
<keyword evidence="1" id="KW-0472">Membrane</keyword>
<reference evidence="2 3" key="1">
    <citation type="submission" date="2014-01" db="EMBL/GenBank/DDBJ databases">
        <title>Development of a Comparative Genomic Fingerprinting Assay for High Resolution Genotyping of Arcobacter butzleri.</title>
        <authorList>
            <person name="Webb A.L."/>
            <person name="Inglis G.D."/>
            <person name="Kruczkiewicz P."/>
            <person name="Selinger L.B."/>
            <person name="Taboada E.N."/>
        </authorList>
    </citation>
    <scope>NUCLEOTIDE SEQUENCE [LARGE SCALE GENOMIC DNA]</scope>
    <source>
        <strain evidence="2 3">L355</strain>
    </source>
</reference>
<accession>A0A0G9KSR2</accession>
<keyword evidence="1" id="KW-1133">Transmembrane helix</keyword>
<evidence type="ECO:0000256" key="1">
    <source>
        <dbReference type="SAM" id="Phobius"/>
    </source>
</evidence>
<dbReference type="Proteomes" id="UP000035154">
    <property type="component" value="Unassembled WGS sequence"/>
</dbReference>
<dbReference type="AlphaFoldDB" id="A0A0G9KSR2"/>
<feature type="transmembrane region" description="Helical" evidence="1">
    <location>
        <begin position="375"/>
        <end position="395"/>
    </location>
</feature>